<keyword evidence="2" id="KW-0106">Calcium</keyword>
<dbReference type="PANTHER" id="PTHR23048:SF0">
    <property type="entry name" value="CALMODULIN LIKE 3"/>
    <property type="match status" value="1"/>
</dbReference>
<dbReference type="Gene3D" id="1.10.238.180">
    <property type="match status" value="1"/>
</dbReference>
<dbReference type="CDD" id="cd00051">
    <property type="entry name" value="EFh"/>
    <property type="match status" value="1"/>
</dbReference>
<organism evidence="4 5">
    <name type="scientific">Potamilus streckersoni</name>
    <dbReference type="NCBI Taxonomy" id="2493646"/>
    <lineage>
        <taxon>Eukaryota</taxon>
        <taxon>Metazoa</taxon>
        <taxon>Spiralia</taxon>
        <taxon>Lophotrochozoa</taxon>
        <taxon>Mollusca</taxon>
        <taxon>Bivalvia</taxon>
        <taxon>Autobranchia</taxon>
        <taxon>Heteroconchia</taxon>
        <taxon>Palaeoheterodonta</taxon>
        <taxon>Unionida</taxon>
        <taxon>Unionoidea</taxon>
        <taxon>Unionidae</taxon>
        <taxon>Ambleminae</taxon>
        <taxon>Lampsilini</taxon>
        <taxon>Potamilus</taxon>
    </lineage>
</organism>
<dbReference type="Gene3D" id="1.10.238.10">
    <property type="entry name" value="EF-hand"/>
    <property type="match status" value="2"/>
</dbReference>
<dbReference type="PROSITE" id="PS00018">
    <property type="entry name" value="EF_HAND_1"/>
    <property type="match status" value="4"/>
</dbReference>
<dbReference type="EMBL" id="JAEAOA010000307">
    <property type="protein sequence ID" value="KAK3584643.1"/>
    <property type="molecule type" value="Genomic_DNA"/>
</dbReference>
<reference evidence="4" key="2">
    <citation type="journal article" date="2021" name="Genome Biol. Evol.">
        <title>Developing a high-quality reference genome for a parasitic bivalve with doubly uniparental inheritance (Bivalvia: Unionida).</title>
        <authorList>
            <person name="Smith C.H."/>
        </authorList>
    </citation>
    <scope>NUCLEOTIDE SEQUENCE</scope>
    <source>
        <strain evidence="4">CHS0354</strain>
        <tissue evidence="4">Mantle</tissue>
    </source>
</reference>
<evidence type="ECO:0000256" key="1">
    <source>
        <dbReference type="ARBA" id="ARBA00022737"/>
    </source>
</evidence>
<dbReference type="InterPro" id="IPR011992">
    <property type="entry name" value="EF-hand-dom_pair"/>
</dbReference>
<evidence type="ECO:0000259" key="3">
    <source>
        <dbReference type="PROSITE" id="PS50222"/>
    </source>
</evidence>
<dbReference type="GO" id="GO:0016460">
    <property type="term" value="C:myosin II complex"/>
    <property type="evidence" value="ECO:0007669"/>
    <property type="project" value="TreeGrafter"/>
</dbReference>
<dbReference type="GO" id="GO:0005509">
    <property type="term" value="F:calcium ion binding"/>
    <property type="evidence" value="ECO:0007669"/>
    <property type="project" value="InterPro"/>
</dbReference>
<dbReference type="Pfam" id="PF13499">
    <property type="entry name" value="EF-hand_7"/>
    <property type="match status" value="2"/>
</dbReference>
<proteinExistence type="predicted"/>
<reference evidence="4" key="3">
    <citation type="submission" date="2023-05" db="EMBL/GenBank/DDBJ databases">
        <authorList>
            <person name="Smith C.H."/>
        </authorList>
    </citation>
    <scope>NUCLEOTIDE SEQUENCE</scope>
    <source>
        <strain evidence="4">CHS0354</strain>
        <tissue evidence="4">Mantle</tissue>
    </source>
</reference>
<dbReference type="Proteomes" id="UP001195483">
    <property type="component" value="Unassembled WGS sequence"/>
</dbReference>
<name>A0AAE0S3Q3_9BIVA</name>
<feature type="domain" description="EF-hand" evidence="3">
    <location>
        <begin position="72"/>
        <end position="107"/>
    </location>
</feature>
<dbReference type="InterPro" id="IPR050230">
    <property type="entry name" value="CALM/Myosin/TropC-like"/>
</dbReference>
<comment type="caution">
    <text evidence="4">The sequence shown here is derived from an EMBL/GenBank/DDBJ whole genome shotgun (WGS) entry which is preliminary data.</text>
</comment>
<feature type="domain" description="EF-hand" evidence="3">
    <location>
        <begin position="110"/>
        <end position="145"/>
    </location>
</feature>
<dbReference type="AlphaFoldDB" id="A0AAE0S3Q3"/>
<evidence type="ECO:0000313" key="5">
    <source>
        <dbReference type="Proteomes" id="UP001195483"/>
    </source>
</evidence>
<evidence type="ECO:0000256" key="2">
    <source>
        <dbReference type="ARBA" id="ARBA00022837"/>
    </source>
</evidence>
<dbReference type="InterPro" id="IPR002048">
    <property type="entry name" value="EF_hand_dom"/>
</dbReference>
<accession>A0AAE0S3Q3</accession>
<gene>
    <name evidence="4" type="ORF">CHS0354_003930</name>
</gene>
<dbReference type="PANTHER" id="PTHR23048">
    <property type="entry name" value="MYOSIN LIGHT CHAIN 1, 3"/>
    <property type="match status" value="1"/>
</dbReference>
<protein>
    <recommendedName>
        <fullName evidence="3">EF-hand domain-containing protein</fullName>
    </recommendedName>
</protein>
<keyword evidence="5" id="KW-1185">Reference proteome</keyword>
<feature type="domain" description="EF-hand" evidence="3">
    <location>
        <begin position="146"/>
        <end position="181"/>
    </location>
</feature>
<feature type="domain" description="EF-hand" evidence="3">
    <location>
        <begin position="36"/>
        <end position="71"/>
    </location>
</feature>
<sequence length="185" mass="20804">MEKTRRRLTAAIIQASLQITGAKKTKTDDSYLMDPYSAQEMQEAFSLFDKNGDGKICANELKSVMRALGQNPSEKNITEMMAKVDKDNNGSVDYDEYCELIRGFCKPPETVEIELREAFRHFDKDRNGSLDAKELKGALMSLGDPLAEEDINELLSMMDADKNGKIDVEEFTKFLCEPAVIKKSS</sequence>
<keyword evidence="1" id="KW-0677">Repeat</keyword>
<dbReference type="FunFam" id="1.10.238.10:FF:000178">
    <property type="entry name" value="Calmodulin-2 A"/>
    <property type="match status" value="1"/>
</dbReference>
<evidence type="ECO:0000313" key="4">
    <source>
        <dbReference type="EMBL" id="KAK3584643.1"/>
    </source>
</evidence>
<dbReference type="InterPro" id="IPR018247">
    <property type="entry name" value="EF_Hand_1_Ca_BS"/>
</dbReference>
<reference evidence="4" key="1">
    <citation type="journal article" date="2021" name="Genome Biol. Evol.">
        <title>A High-Quality Reference Genome for a Parasitic Bivalve with Doubly Uniparental Inheritance (Bivalvia: Unionida).</title>
        <authorList>
            <person name="Smith C.H."/>
        </authorList>
    </citation>
    <scope>NUCLEOTIDE SEQUENCE</scope>
    <source>
        <strain evidence="4">CHS0354</strain>
    </source>
</reference>
<dbReference type="SMART" id="SM00054">
    <property type="entry name" value="EFh"/>
    <property type="match status" value="4"/>
</dbReference>
<dbReference type="SUPFAM" id="SSF47473">
    <property type="entry name" value="EF-hand"/>
    <property type="match status" value="1"/>
</dbReference>
<dbReference type="PROSITE" id="PS50222">
    <property type="entry name" value="EF_HAND_2"/>
    <property type="match status" value="4"/>
</dbReference>